<dbReference type="HOGENOM" id="CLU_096858_0_0_1"/>
<evidence type="ECO:0000313" key="2">
    <source>
        <dbReference type="EMBL" id="EXK76444.1"/>
    </source>
</evidence>
<evidence type="ECO:0000313" key="3">
    <source>
        <dbReference type="Proteomes" id="UP000030663"/>
    </source>
</evidence>
<sequence>MAGRVTKSQHPKTKEGSKLSEYIAIYRDRTMPCSRCFRQKLPCVTKGDQSSCCGNCVDAKEICDGAGVASYLTRNMKECKKLEKYEQEAEEALEKAMARLAWIRKMKRRLKQQGDELFARGMQSLEDAEDSAAVQAESLAISDVQSLGAVDLTDWASIFADVPSVVDENSSPVSER</sequence>
<reference evidence="2 3" key="1">
    <citation type="submission" date="2011-11" db="EMBL/GenBank/DDBJ databases">
        <title>The Genome Sequence of Fusarium oxysporum PHW815.</title>
        <authorList>
            <consortium name="The Broad Institute Genome Sequencing Platform"/>
            <person name="Ma L.-J."/>
            <person name="Gale L.R."/>
            <person name="Schwartz D.C."/>
            <person name="Zhou S."/>
            <person name="Corby-Kistler H."/>
            <person name="Young S.K."/>
            <person name="Zeng Q."/>
            <person name="Gargeya S."/>
            <person name="Fitzgerald M."/>
            <person name="Haas B."/>
            <person name="Abouelleil A."/>
            <person name="Alvarado L."/>
            <person name="Arachchi H.M."/>
            <person name="Berlin A."/>
            <person name="Brown A."/>
            <person name="Chapman S.B."/>
            <person name="Chen Z."/>
            <person name="Dunbar C."/>
            <person name="Freedman E."/>
            <person name="Gearin G."/>
            <person name="Goldberg J."/>
            <person name="Griggs A."/>
            <person name="Gujja S."/>
            <person name="Heiman D."/>
            <person name="Howarth C."/>
            <person name="Larson L."/>
            <person name="Lui A."/>
            <person name="MacDonald P.J.P."/>
            <person name="Montmayeur A."/>
            <person name="Murphy C."/>
            <person name="Neiman D."/>
            <person name="Pearson M."/>
            <person name="Priest M."/>
            <person name="Roberts A."/>
            <person name="Saif S."/>
            <person name="Shea T."/>
            <person name="Shenoy N."/>
            <person name="Sisk P."/>
            <person name="Stolte C."/>
            <person name="Sykes S."/>
            <person name="Wortman J."/>
            <person name="Nusbaum C."/>
            <person name="Birren B."/>
        </authorList>
    </citation>
    <scope>NUCLEOTIDE SEQUENCE [LARGE SCALE GENOMIC DNA]</scope>
    <source>
        <strain evidence="2 3">54005</strain>
    </source>
</reference>
<name>X0BD69_FUSOX</name>
<gene>
    <name evidence="2" type="ORF">FOQG_18813</name>
</gene>
<proteinExistence type="predicted"/>
<evidence type="ECO:0000256" key="1">
    <source>
        <dbReference type="SAM" id="Coils"/>
    </source>
</evidence>
<feature type="coiled-coil region" evidence="1">
    <location>
        <begin position="75"/>
        <end position="113"/>
    </location>
</feature>
<protein>
    <submittedName>
        <fullName evidence="2">Uncharacterized protein</fullName>
    </submittedName>
</protein>
<dbReference type="EMBL" id="KI979506">
    <property type="protein sequence ID" value="EXK76444.1"/>
    <property type="molecule type" value="Genomic_DNA"/>
</dbReference>
<keyword evidence="1" id="KW-0175">Coiled coil</keyword>
<dbReference type="OrthoDB" id="5105172at2759"/>
<keyword evidence="3" id="KW-1185">Reference proteome</keyword>
<dbReference type="AlphaFoldDB" id="X0BD69"/>
<organism evidence="2 3">
    <name type="scientific">Fusarium oxysporum f. sp. raphani 54005</name>
    <dbReference type="NCBI Taxonomy" id="1089458"/>
    <lineage>
        <taxon>Eukaryota</taxon>
        <taxon>Fungi</taxon>
        <taxon>Dikarya</taxon>
        <taxon>Ascomycota</taxon>
        <taxon>Pezizomycotina</taxon>
        <taxon>Sordariomycetes</taxon>
        <taxon>Hypocreomycetidae</taxon>
        <taxon>Hypocreales</taxon>
        <taxon>Nectriaceae</taxon>
        <taxon>Fusarium</taxon>
        <taxon>Fusarium oxysporum species complex</taxon>
    </lineage>
</organism>
<accession>X0BD69</accession>
<dbReference type="Proteomes" id="UP000030663">
    <property type="component" value="Unassembled WGS sequence"/>
</dbReference>